<accession>A0AAE1CQI7</accession>
<dbReference type="InterPro" id="IPR036179">
    <property type="entry name" value="Ig-like_dom_sf"/>
</dbReference>
<evidence type="ECO:0000313" key="2">
    <source>
        <dbReference type="EMBL" id="KAK3728896.1"/>
    </source>
</evidence>
<proteinExistence type="predicted"/>
<dbReference type="EMBL" id="JAWDGP010007167">
    <property type="protein sequence ID" value="KAK3728896.1"/>
    <property type="molecule type" value="Genomic_DNA"/>
</dbReference>
<organism evidence="2 3">
    <name type="scientific">Elysia crispata</name>
    <name type="common">lettuce slug</name>
    <dbReference type="NCBI Taxonomy" id="231223"/>
    <lineage>
        <taxon>Eukaryota</taxon>
        <taxon>Metazoa</taxon>
        <taxon>Spiralia</taxon>
        <taxon>Lophotrochozoa</taxon>
        <taxon>Mollusca</taxon>
        <taxon>Gastropoda</taxon>
        <taxon>Heterobranchia</taxon>
        <taxon>Euthyneura</taxon>
        <taxon>Panpulmonata</taxon>
        <taxon>Sacoglossa</taxon>
        <taxon>Placobranchoidea</taxon>
        <taxon>Plakobranchidae</taxon>
        <taxon>Elysia</taxon>
    </lineage>
</organism>
<sequence>METRWECRRCSGTGASVTACDKLQIYALPENPSCTVSEDTESGNIKSVNVSCSTSKVYPEARCRFYNATNEDNSVEIPTNPVYSHTPTGETPVYYRSQCSVSVPVQELGEGTHRFIGYIYPDVTNGFTKVTGTPADKTVTLSFSQASHSCRPQAVQGYFLEESTNCTCSLSSDGHPRGTAQWYKGGQLVGSSGTLVVTRDRSKPEQIYTCRAVSDLGQKVGSTLKAKFAFIDPDSVEVESTQDTINICDKNNDQAR</sequence>
<dbReference type="PROSITE" id="PS51257">
    <property type="entry name" value="PROKAR_LIPOPROTEIN"/>
    <property type="match status" value="1"/>
</dbReference>
<dbReference type="AlphaFoldDB" id="A0AAE1CQI7"/>
<protein>
    <recommendedName>
        <fullName evidence="1">Ig-like domain-containing protein</fullName>
    </recommendedName>
</protein>
<dbReference type="PROSITE" id="PS50835">
    <property type="entry name" value="IG_LIKE"/>
    <property type="match status" value="1"/>
</dbReference>
<gene>
    <name evidence="2" type="ORF">RRG08_017609</name>
</gene>
<feature type="domain" description="Ig-like" evidence="1">
    <location>
        <begin position="152"/>
        <end position="229"/>
    </location>
</feature>
<evidence type="ECO:0000259" key="1">
    <source>
        <dbReference type="PROSITE" id="PS50835"/>
    </source>
</evidence>
<comment type="caution">
    <text evidence="2">The sequence shown here is derived from an EMBL/GenBank/DDBJ whole genome shotgun (WGS) entry which is preliminary data.</text>
</comment>
<dbReference type="InterPro" id="IPR007110">
    <property type="entry name" value="Ig-like_dom"/>
</dbReference>
<dbReference type="Gene3D" id="2.60.40.10">
    <property type="entry name" value="Immunoglobulins"/>
    <property type="match status" value="1"/>
</dbReference>
<keyword evidence="3" id="KW-1185">Reference proteome</keyword>
<reference evidence="2" key="1">
    <citation type="journal article" date="2023" name="G3 (Bethesda)">
        <title>A reference genome for the long-term kleptoplast-retaining sea slug Elysia crispata morphotype clarki.</title>
        <authorList>
            <person name="Eastman K.E."/>
            <person name="Pendleton A.L."/>
            <person name="Shaikh M.A."/>
            <person name="Suttiyut T."/>
            <person name="Ogas R."/>
            <person name="Tomko P."/>
            <person name="Gavelis G."/>
            <person name="Widhalm J.R."/>
            <person name="Wisecaver J.H."/>
        </authorList>
    </citation>
    <scope>NUCLEOTIDE SEQUENCE</scope>
    <source>
        <strain evidence="2">ECLA1</strain>
    </source>
</reference>
<dbReference type="SUPFAM" id="SSF48726">
    <property type="entry name" value="Immunoglobulin"/>
    <property type="match status" value="1"/>
</dbReference>
<dbReference type="InterPro" id="IPR013783">
    <property type="entry name" value="Ig-like_fold"/>
</dbReference>
<name>A0AAE1CQI7_9GAST</name>
<feature type="non-terminal residue" evidence="2">
    <location>
        <position position="1"/>
    </location>
</feature>
<dbReference type="Proteomes" id="UP001283361">
    <property type="component" value="Unassembled WGS sequence"/>
</dbReference>
<evidence type="ECO:0000313" key="3">
    <source>
        <dbReference type="Proteomes" id="UP001283361"/>
    </source>
</evidence>